<dbReference type="NCBIfam" id="NF038117">
    <property type="entry name" value="choice_anch_I"/>
    <property type="match status" value="1"/>
</dbReference>
<keyword evidence="3" id="KW-1185">Reference proteome</keyword>
<name>A0ABR8UZH8_9CELL</name>
<dbReference type="SUPFAM" id="SSF51004">
    <property type="entry name" value="C-terminal (heme d1) domain of cytochrome cd1-nitrite reductase"/>
    <property type="match status" value="1"/>
</dbReference>
<organism evidence="2 3">
    <name type="scientific">Oerskovia gallyi</name>
    <dbReference type="NCBI Taxonomy" id="2762226"/>
    <lineage>
        <taxon>Bacteria</taxon>
        <taxon>Bacillati</taxon>
        <taxon>Actinomycetota</taxon>
        <taxon>Actinomycetes</taxon>
        <taxon>Micrococcales</taxon>
        <taxon>Cellulomonadaceae</taxon>
        <taxon>Oerskovia</taxon>
    </lineage>
</organism>
<dbReference type="Gene3D" id="2.130.10.10">
    <property type="entry name" value="YVTN repeat-like/Quinoprotein amine dehydrogenase"/>
    <property type="match status" value="1"/>
</dbReference>
<dbReference type="Pfam" id="PF22494">
    <property type="entry name" value="choice_anch_I"/>
    <property type="match status" value="1"/>
</dbReference>
<dbReference type="PANTHER" id="PTHR46928">
    <property type="entry name" value="MESENCHYME-SPECIFIC CELL SURFACE GLYCOPROTEIN"/>
    <property type="match status" value="1"/>
</dbReference>
<dbReference type="Proteomes" id="UP000633601">
    <property type="component" value="Unassembled WGS sequence"/>
</dbReference>
<comment type="caution">
    <text evidence="2">The sequence shown here is derived from an EMBL/GenBank/DDBJ whole genome shotgun (WGS) entry which is preliminary data.</text>
</comment>
<evidence type="ECO:0000313" key="2">
    <source>
        <dbReference type="EMBL" id="MBD7997471.1"/>
    </source>
</evidence>
<dbReference type="InterPro" id="IPR052956">
    <property type="entry name" value="Mesenchyme-surface_protein"/>
</dbReference>
<dbReference type="InterPro" id="IPR011048">
    <property type="entry name" value="Haem_d1_sf"/>
</dbReference>
<reference evidence="2 3" key="1">
    <citation type="submission" date="2020-08" db="EMBL/GenBank/DDBJ databases">
        <title>A Genomic Blueprint of the Chicken Gut Microbiome.</title>
        <authorList>
            <person name="Gilroy R."/>
            <person name="Ravi A."/>
            <person name="Getino M."/>
            <person name="Pursley I."/>
            <person name="Horton D.L."/>
            <person name="Alikhan N.-F."/>
            <person name="Baker D."/>
            <person name="Gharbi K."/>
            <person name="Hall N."/>
            <person name="Watson M."/>
            <person name="Adriaenssens E.M."/>
            <person name="Foster-Nyarko E."/>
            <person name="Jarju S."/>
            <person name="Secka A."/>
            <person name="Antonio M."/>
            <person name="Oren A."/>
            <person name="Chaudhuri R."/>
            <person name="La Ragione R.M."/>
            <person name="Hildebrand F."/>
            <person name="Pallen M.J."/>
        </authorList>
    </citation>
    <scope>NUCLEOTIDE SEQUENCE [LARGE SCALE GENOMIC DNA]</scope>
    <source>
        <strain evidence="2 3">Sa2CUA8</strain>
    </source>
</reference>
<evidence type="ECO:0000259" key="1">
    <source>
        <dbReference type="Pfam" id="PF22494"/>
    </source>
</evidence>
<dbReference type="EMBL" id="JACSQE010000002">
    <property type="protein sequence ID" value="MBD7997471.1"/>
    <property type="molecule type" value="Genomic_DNA"/>
</dbReference>
<dbReference type="InterPro" id="IPR015943">
    <property type="entry name" value="WD40/YVTN_repeat-like_dom_sf"/>
</dbReference>
<gene>
    <name evidence="2" type="ORF">H9640_02740</name>
</gene>
<evidence type="ECO:0000313" key="3">
    <source>
        <dbReference type="Proteomes" id="UP000633601"/>
    </source>
</evidence>
<protein>
    <submittedName>
        <fullName evidence="2">Choice-of-anchor I family protein</fullName>
    </submittedName>
</protein>
<dbReference type="PANTHER" id="PTHR46928:SF1">
    <property type="entry name" value="MESENCHYME-SPECIFIC CELL SURFACE GLYCOPROTEIN"/>
    <property type="match status" value="1"/>
</dbReference>
<dbReference type="InterPro" id="IPR055188">
    <property type="entry name" value="Choice_anch_I"/>
</dbReference>
<feature type="domain" description="Choice-of-anchor I" evidence="1">
    <location>
        <begin position="65"/>
        <end position="593"/>
    </location>
</feature>
<sequence>MRVVHQSRLPYPKAVGIVAAGLAVAVAAGTFGGVGTAVAAPDPSVPPAVTLSPLGTYSTGQLDESAAEIVAFHAASKRLFVVNAQSGKVDVLDAQDPSAPTRLFELAVGGTASADGSVVAADAVVNSVAIRPDGLAVAAVESSTKTDDGWLVLFDAAAPVTTPGAAPANAILGAVRVGALPDMVTFSPDGSRIAVANEGEPADDYGVDPEGSISIVAAPASLASAAQADVRTATFHAFEAGGAKPLPAGVRVFGGREAAGTGTPDRPVSENLEPEYIAWDATGTLAYASVQEANALAVVDVASATVTDLLPLGTQDHLAAGKGLDASDKDGKIDIRAWPVKGLYQPDTIASYQAGGATYLVTANEGDSRDWAGYSEVARVKDLGKKGVPGLCADAFSTFVGAPGNPATLADLTADAHLGRLNVSTASGLRADGSCYDELYSYGSRSFSIWSTDGRQVFDSGDAFEQLVASVNPDFFNSNHTASGFDGRSDDKGPEPEGLALGAVGGRTYAFIGFERVGGIAVFDVTDPARATYVSYVNHRDFSVSAEATPDRLAEAGDLGPEGLTFVPASDSPTGTPLLAVGNEISGTTTFYGVDVPGAEPHDGRIDLTVTVPAAPVEPGEFVWTVDGGSRVVDLGTARLAGDHLAAAGRLSAVTVTDTRATAPAWSVSAQVDDFTSGSGAGAGALPGKHLGWTPALVTPGGGTLAGAPVASGLVSGNGLADSALLGSAAAGHEPGSAVLGADLDLRFPVDAAAGTYTATLTLTAIG</sequence>
<accession>A0ABR8UZH8</accession>
<dbReference type="RefSeq" id="WP_191789218.1">
    <property type="nucleotide sequence ID" value="NZ_JACSQE010000002.1"/>
</dbReference>
<proteinExistence type="predicted"/>